<accession>A0ACB0JE19</accession>
<protein>
    <submittedName>
        <fullName evidence="1">Uncharacterized protein</fullName>
    </submittedName>
</protein>
<dbReference type="EMBL" id="CASHSV030000034">
    <property type="protein sequence ID" value="CAJ2643319.1"/>
    <property type="molecule type" value="Genomic_DNA"/>
</dbReference>
<name>A0ACB0JE19_TRIPR</name>
<organism evidence="1 2">
    <name type="scientific">Trifolium pratense</name>
    <name type="common">Red clover</name>
    <dbReference type="NCBI Taxonomy" id="57577"/>
    <lineage>
        <taxon>Eukaryota</taxon>
        <taxon>Viridiplantae</taxon>
        <taxon>Streptophyta</taxon>
        <taxon>Embryophyta</taxon>
        <taxon>Tracheophyta</taxon>
        <taxon>Spermatophyta</taxon>
        <taxon>Magnoliopsida</taxon>
        <taxon>eudicotyledons</taxon>
        <taxon>Gunneridae</taxon>
        <taxon>Pentapetalae</taxon>
        <taxon>rosids</taxon>
        <taxon>fabids</taxon>
        <taxon>Fabales</taxon>
        <taxon>Fabaceae</taxon>
        <taxon>Papilionoideae</taxon>
        <taxon>50 kb inversion clade</taxon>
        <taxon>NPAAA clade</taxon>
        <taxon>Hologalegina</taxon>
        <taxon>IRL clade</taxon>
        <taxon>Trifolieae</taxon>
        <taxon>Trifolium</taxon>
    </lineage>
</organism>
<keyword evidence="2" id="KW-1185">Reference proteome</keyword>
<proteinExistence type="predicted"/>
<sequence length="716" mass="84221">MEVDGNGEHVVDGIEEQAFNETVDNDSCAVEVNDKEPYTGMKFGSQENAHSFYRDYAKVVGFGISTKHSRRSKASRQFIDVTYACTRYGKQRESIAQNPRPCLKVECEASLRIKRNCDGNWIVHNFIKHHNHELFPGYAHYFPCHRGINKAQKHCIENWQHAGVRTSQIYDAMAKQHGGYENIGCLEKDIRNHLDKGRRLALESGDANAMLECFMHMQEENPKFFYAIDLDDEDRIKNVFWVDAKGRDDYQEFGDVISFDTTYITNKYKMPFAPFIGVNNHFQSRLLGCALLSDESTHTFTWLMKTWLRAMGGKPPNAIITDQDRAMKASIKEVFPNTRHRFCLWHILRKVPEKLSHVLSKHRDFMIYLNICIYKSWSKQQFEDSWHEMVEKFQLSRDVWIHSLYEEREHWVPVYMKDTFFGGMSTTQRSESINSFFDKYVCKKTTLREFVEKYKVALQDREEAEMQADFNTWHKQPVLRTPSPFEKQMSMIYTHEVFKKFQVEILGLSGCRIVKEHKDNQVTTFKIFDFQKNEEFIVECDVSKEEISCICHLFEYNGYLCRHSLMALQAVGVFAVPPHYILRRWTKDVRSKHHKRKKKDVCSSKERYDHLYENAIELLEEGSLSFESYDFACHALEEALKQCVTINQSLKIDKEKVSHNNLHEKPLRDPQEKKTKGAPRRIKSGIEKGRKRTSNDKKKVRIFPLYQNFYNDLILT</sequence>
<reference evidence="1" key="1">
    <citation type="submission" date="2023-10" db="EMBL/GenBank/DDBJ databases">
        <authorList>
            <person name="Rodriguez Cubillos JULIANA M."/>
            <person name="De Vega J."/>
        </authorList>
    </citation>
    <scope>NUCLEOTIDE SEQUENCE</scope>
</reference>
<evidence type="ECO:0000313" key="1">
    <source>
        <dbReference type="EMBL" id="CAJ2643319.1"/>
    </source>
</evidence>
<comment type="caution">
    <text evidence="1">The sequence shown here is derived from an EMBL/GenBank/DDBJ whole genome shotgun (WGS) entry which is preliminary data.</text>
</comment>
<evidence type="ECO:0000313" key="2">
    <source>
        <dbReference type="Proteomes" id="UP001177021"/>
    </source>
</evidence>
<gene>
    <name evidence="1" type="ORF">MILVUS5_LOCUS12584</name>
</gene>
<dbReference type="Proteomes" id="UP001177021">
    <property type="component" value="Unassembled WGS sequence"/>
</dbReference>